<protein>
    <recommendedName>
        <fullName evidence="3">Phasin domain-containing protein</fullName>
    </recommendedName>
</protein>
<comment type="caution">
    <text evidence="1">The sequence shown here is derived from an EMBL/GenBank/DDBJ whole genome shotgun (WGS) entry which is preliminary data.</text>
</comment>
<dbReference type="Proteomes" id="UP000482155">
    <property type="component" value="Unassembled WGS sequence"/>
</dbReference>
<keyword evidence="2" id="KW-1185">Reference proteome</keyword>
<evidence type="ECO:0008006" key="3">
    <source>
        <dbReference type="Google" id="ProtNLM"/>
    </source>
</evidence>
<name>A0A6B3SL70_9BURK</name>
<dbReference type="InterPro" id="IPR053785">
    <property type="entry name" value="PhaP6-like"/>
</dbReference>
<dbReference type="RefSeq" id="WP_163962954.1">
    <property type="nucleotide sequence ID" value="NZ_JAAIVB010000037.1"/>
</dbReference>
<evidence type="ECO:0000313" key="2">
    <source>
        <dbReference type="Proteomes" id="UP000482155"/>
    </source>
</evidence>
<gene>
    <name evidence="1" type="ORF">G3574_10880</name>
</gene>
<sequence length="172" mass="18749">MRPAFPAVTSLNPFLVWFRLWFQTAEMLAASAQVIGHRTTRMMSAGPLPSARDQREFTKMGQEKVDAVMESAMAASTRYLLANQQLVAGFWQQAMTGMTSMMTAAASPARMMQLPGQAYRHAGALSNQMIGAMAHVGQHGLKPIHRRATGNARRLIKLNPVGGAPLGKKRGK</sequence>
<dbReference type="EMBL" id="JAAIVB010000037">
    <property type="protein sequence ID" value="NEX61584.1"/>
    <property type="molecule type" value="Genomic_DNA"/>
</dbReference>
<dbReference type="AlphaFoldDB" id="A0A6B3SL70"/>
<accession>A0A6B3SL70</accession>
<dbReference type="NCBIfam" id="NF045536">
    <property type="entry name" value="phasin_PhaP6"/>
    <property type="match status" value="1"/>
</dbReference>
<proteinExistence type="predicted"/>
<reference evidence="1 2" key="1">
    <citation type="submission" date="2020-02" db="EMBL/GenBank/DDBJ databases">
        <authorList>
            <person name="Kim M.K."/>
        </authorList>
    </citation>
    <scope>NUCLEOTIDE SEQUENCE [LARGE SCALE GENOMIC DNA]</scope>
    <source>
        <strain evidence="1 2">17J57-3</strain>
    </source>
</reference>
<organism evidence="1 2">
    <name type="scientific">Noviherbaspirillum galbum</name>
    <dbReference type="NCBI Taxonomy" id="2709383"/>
    <lineage>
        <taxon>Bacteria</taxon>
        <taxon>Pseudomonadati</taxon>
        <taxon>Pseudomonadota</taxon>
        <taxon>Betaproteobacteria</taxon>
        <taxon>Burkholderiales</taxon>
        <taxon>Oxalobacteraceae</taxon>
        <taxon>Noviherbaspirillum</taxon>
    </lineage>
</organism>
<evidence type="ECO:0000313" key="1">
    <source>
        <dbReference type="EMBL" id="NEX61584.1"/>
    </source>
</evidence>